<protein>
    <recommendedName>
        <fullName evidence="1">DUF1843 domain-containing protein</fullName>
    </recommendedName>
</protein>
<accession>A0A2A2PFA7</accession>
<reference evidence="2 3" key="1">
    <citation type="submission" date="2017-08" db="EMBL/GenBank/DDBJ databases">
        <title>Draft Genome Sequence of Pseudomonas moraviensis TYU6, isolated from Taxus cuspidata by using PacBio Single-Molecule Real-Time Technology.</title>
        <authorList>
            <person name="Baek K.-H."/>
            <person name="Mishra A.K."/>
        </authorList>
    </citation>
    <scope>NUCLEOTIDE SEQUENCE [LARGE SCALE GENOMIC DNA]</scope>
    <source>
        <strain evidence="2 3">TYU6</strain>
    </source>
</reference>
<evidence type="ECO:0000259" key="1">
    <source>
        <dbReference type="Pfam" id="PF08898"/>
    </source>
</evidence>
<feature type="domain" description="DUF1843" evidence="1">
    <location>
        <begin position="9"/>
        <end position="59"/>
    </location>
</feature>
<dbReference type="AlphaFoldDB" id="A0A2A2PFA7"/>
<proteinExistence type="predicted"/>
<dbReference type="EMBL" id="NRST01000001">
    <property type="protein sequence ID" value="PAW54134.1"/>
    <property type="molecule type" value="Genomic_DNA"/>
</dbReference>
<dbReference type="Proteomes" id="UP000217830">
    <property type="component" value="Unassembled WGS sequence"/>
</dbReference>
<dbReference type="InterPro" id="IPR014994">
    <property type="entry name" value="DUF1843"/>
</dbReference>
<evidence type="ECO:0000313" key="3">
    <source>
        <dbReference type="Proteomes" id="UP000217830"/>
    </source>
</evidence>
<gene>
    <name evidence="2" type="ORF">CKQ80_02165</name>
</gene>
<dbReference type="RefSeq" id="WP_095666847.1">
    <property type="nucleotide sequence ID" value="NZ_NRSS01000004.1"/>
</dbReference>
<keyword evidence="3" id="KW-1185">Reference proteome</keyword>
<organism evidence="2 3">
    <name type="scientific">Pseudomonas moraviensis</name>
    <dbReference type="NCBI Taxonomy" id="321662"/>
    <lineage>
        <taxon>Bacteria</taxon>
        <taxon>Pseudomonadati</taxon>
        <taxon>Pseudomonadota</taxon>
        <taxon>Gammaproteobacteria</taxon>
        <taxon>Pseudomonadales</taxon>
        <taxon>Pseudomonadaceae</taxon>
        <taxon>Pseudomonas</taxon>
    </lineage>
</organism>
<evidence type="ECO:0000313" key="2">
    <source>
        <dbReference type="EMBL" id="PAW54134.1"/>
    </source>
</evidence>
<dbReference type="Pfam" id="PF08898">
    <property type="entry name" value="DUF1843"/>
    <property type="match status" value="1"/>
</dbReference>
<name>A0A2A2PFA7_9PSED</name>
<sequence>MSRSTANIPPYGVAIQSAIKQGDVQHMKTLLQQRDTSKPEAQDLKDAYEKLAKEVSRHEKS</sequence>
<comment type="caution">
    <text evidence="2">The sequence shown here is derived from an EMBL/GenBank/DDBJ whole genome shotgun (WGS) entry which is preliminary data.</text>
</comment>